<dbReference type="GeneID" id="25913554"/>
<dbReference type="InterPro" id="IPR036249">
    <property type="entry name" value="Thioredoxin-like_sf"/>
</dbReference>
<dbReference type="Pfam" id="PF00085">
    <property type="entry name" value="Thioredoxin"/>
    <property type="match status" value="1"/>
</dbReference>
<keyword evidence="1" id="KW-1133">Transmembrane helix</keyword>
<dbReference type="PROSITE" id="PS51352">
    <property type="entry name" value="THIOREDOXIN_2"/>
    <property type="match status" value="1"/>
</dbReference>
<proteinExistence type="predicted"/>
<dbReference type="Gene3D" id="3.40.30.10">
    <property type="entry name" value="Glutaredoxin"/>
    <property type="match status" value="1"/>
</dbReference>
<reference evidence="3 4" key="1">
    <citation type="submission" date="2011-02" db="EMBL/GenBank/DDBJ databases">
        <title>The Genome Sequence of Sphaeroforma arctica JP610.</title>
        <authorList>
            <consortium name="The Broad Institute Genome Sequencing Platform"/>
            <person name="Russ C."/>
            <person name="Cuomo C."/>
            <person name="Young S.K."/>
            <person name="Zeng Q."/>
            <person name="Gargeya S."/>
            <person name="Alvarado L."/>
            <person name="Berlin A."/>
            <person name="Chapman S.B."/>
            <person name="Chen Z."/>
            <person name="Freedman E."/>
            <person name="Gellesch M."/>
            <person name="Goldberg J."/>
            <person name="Griggs A."/>
            <person name="Gujja S."/>
            <person name="Heilman E."/>
            <person name="Heiman D."/>
            <person name="Howarth C."/>
            <person name="Mehta T."/>
            <person name="Neiman D."/>
            <person name="Pearson M."/>
            <person name="Roberts A."/>
            <person name="Saif S."/>
            <person name="Shea T."/>
            <person name="Shenoy N."/>
            <person name="Sisk P."/>
            <person name="Stolte C."/>
            <person name="Sykes S."/>
            <person name="White J."/>
            <person name="Yandava C."/>
            <person name="Burger G."/>
            <person name="Gray M.W."/>
            <person name="Holland P.W.H."/>
            <person name="King N."/>
            <person name="Lang F.B.F."/>
            <person name="Roger A.J."/>
            <person name="Ruiz-Trillo I."/>
            <person name="Haas B."/>
            <person name="Nusbaum C."/>
            <person name="Birren B."/>
        </authorList>
    </citation>
    <scope>NUCLEOTIDE SEQUENCE [LARGE SCALE GENOMIC DNA]</scope>
    <source>
        <strain evidence="3 4">JP610</strain>
    </source>
</reference>
<dbReference type="SUPFAM" id="SSF52833">
    <property type="entry name" value="Thioredoxin-like"/>
    <property type="match status" value="1"/>
</dbReference>
<accession>A0A0L0FD44</accession>
<gene>
    <name evidence="3" type="ORF">SARC_13050</name>
</gene>
<dbReference type="eggNOG" id="KOG0914">
    <property type="taxonomic scope" value="Eukaryota"/>
</dbReference>
<dbReference type="EMBL" id="KQ244442">
    <property type="protein sequence ID" value="KNC74401.1"/>
    <property type="molecule type" value="Genomic_DNA"/>
</dbReference>
<dbReference type="RefSeq" id="XP_014148303.1">
    <property type="nucleotide sequence ID" value="XM_014292828.1"/>
</dbReference>
<evidence type="ECO:0000256" key="1">
    <source>
        <dbReference type="SAM" id="Phobius"/>
    </source>
</evidence>
<organism evidence="3 4">
    <name type="scientific">Sphaeroforma arctica JP610</name>
    <dbReference type="NCBI Taxonomy" id="667725"/>
    <lineage>
        <taxon>Eukaryota</taxon>
        <taxon>Ichthyosporea</taxon>
        <taxon>Ichthyophonida</taxon>
        <taxon>Sphaeroforma</taxon>
    </lineage>
</organism>
<dbReference type="InterPro" id="IPR013766">
    <property type="entry name" value="Thioredoxin_domain"/>
</dbReference>
<feature type="transmembrane region" description="Helical" evidence="1">
    <location>
        <begin position="43"/>
        <end position="70"/>
    </location>
</feature>
<protein>
    <recommendedName>
        <fullName evidence="2">Thioredoxin domain-containing protein</fullName>
    </recommendedName>
</protein>
<keyword evidence="4" id="KW-1185">Reference proteome</keyword>
<dbReference type="AlphaFoldDB" id="A0A0L0FD44"/>
<name>A0A0L0FD44_9EUKA</name>
<evidence type="ECO:0000313" key="3">
    <source>
        <dbReference type="EMBL" id="KNC74401.1"/>
    </source>
</evidence>
<evidence type="ECO:0000313" key="4">
    <source>
        <dbReference type="Proteomes" id="UP000054560"/>
    </source>
</evidence>
<dbReference type="OrthoDB" id="20229at2759"/>
<evidence type="ECO:0000259" key="2">
    <source>
        <dbReference type="PROSITE" id="PS51352"/>
    </source>
</evidence>
<feature type="domain" description="Thioredoxin" evidence="2">
    <location>
        <begin position="84"/>
        <end position="213"/>
    </location>
</feature>
<dbReference type="Proteomes" id="UP000054560">
    <property type="component" value="Unassembled WGS sequence"/>
</dbReference>
<keyword evidence="1" id="KW-0472">Membrane</keyword>
<keyword evidence="1" id="KW-0812">Transmembrane</keyword>
<sequence length="227" mass="24745">MPAQKENEVILFIGCVLAVKGIRKKSNIAFIDDLLMFGRVANVVLLVMLSTALAVAYTLFLLGLFVVVPFPPYVGNSNYKYLSMPALKAALQETQKDTESKTSVETVWVVLFFATWSSLCVEAAEGFSDLSYYYSGATKQADVKFGKVDVGRQPVAAKKFNIDTSASSKNLPTIVVFREGKEAFRIPEPGNPPYTCDHPDELAVTLGLNDIRGASSGGKTDAQKKEE</sequence>